<keyword evidence="2" id="KW-1185">Reference proteome</keyword>
<name>A0ABT5TFB2_9RHOB</name>
<sequence>MTLADRANVVIGPNRPVGILHGVRQSGRSGMAQHATAASLIADDHEGYGMR</sequence>
<protein>
    <submittedName>
        <fullName evidence="1">Uncharacterized protein</fullName>
    </submittedName>
</protein>
<dbReference type="Proteomes" id="UP001431784">
    <property type="component" value="Unassembled WGS sequence"/>
</dbReference>
<evidence type="ECO:0000313" key="2">
    <source>
        <dbReference type="Proteomes" id="UP001431784"/>
    </source>
</evidence>
<reference evidence="1" key="1">
    <citation type="submission" date="2023-02" db="EMBL/GenBank/DDBJ databases">
        <title>Description of Roseinatronobacter alkalisoli sp. nov., an alkaliphilic bacerium isolated from soda soil.</title>
        <authorList>
            <person name="Wei W."/>
        </authorList>
    </citation>
    <scope>NUCLEOTIDE SEQUENCE</scope>
    <source>
        <strain evidence="1">HJB301</strain>
    </source>
</reference>
<organism evidence="1 2">
    <name type="scientific">Roseinatronobacter alkalisoli</name>
    <dbReference type="NCBI Taxonomy" id="3028235"/>
    <lineage>
        <taxon>Bacteria</taxon>
        <taxon>Pseudomonadati</taxon>
        <taxon>Pseudomonadota</taxon>
        <taxon>Alphaproteobacteria</taxon>
        <taxon>Rhodobacterales</taxon>
        <taxon>Paracoccaceae</taxon>
        <taxon>Roseinatronobacter</taxon>
    </lineage>
</organism>
<gene>
    <name evidence="1" type="ORF">PUT78_20125</name>
</gene>
<accession>A0ABT5TFB2</accession>
<dbReference type="EMBL" id="JAQZSM010000032">
    <property type="protein sequence ID" value="MDD7973385.1"/>
    <property type="molecule type" value="Genomic_DNA"/>
</dbReference>
<dbReference type="RefSeq" id="WP_274354054.1">
    <property type="nucleotide sequence ID" value="NZ_JAQZSM010000032.1"/>
</dbReference>
<proteinExistence type="predicted"/>
<comment type="caution">
    <text evidence="1">The sequence shown here is derived from an EMBL/GenBank/DDBJ whole genome shotgun (WGS) entry which is preliminary data.</text>
</comment>
<evidence type="ECO:0000313" key="1">
    <source>
        <dbReference type="EMBL" id="MDD7973385.1"/>
    </source>
</evidence>